<dbReference type="CDD" id="cd00063">
    <property type="entry name" value="FN3"/>
    <property type="match status" value="1"/>
</dbReference>
<evidence type="ECO:0000259" key="6">
    <source>
        <dbReference type="PROSITE" id="PS50853"/>
    </source>
</evidence>
<dbReference type="Pfam" id="PF13229">
    <property type="entry name" value="Beta_helix"/>
    <property type="match status" value="1"/>
</dbReference>
<reference evidence="7 8" key="1">
    <citation type="submission" date="2019-10" db="EMBL/GenBank/DDBJ databases">
        <title>Description of Paenibacillus terrestris sp. nov.</title>
        <authorList>
            <person name="Carlier A."/>
            <person name="Qi S."/>
        </authorList>
    </citation>
    <scope>NUCLEOTIDE SEQUENCE [LARGE SCALE GENOMIC DNA]</scope>
    <source>
        <strain evidence="7 8">LMG 31458</strain>
    </source>
</reference>
<dbReference type="InterPro" id="IPR055372">
    <property type="entry name" value="CBM96"/>
</dbReference>
<dbReference type="InterPro" id="IPR022441">
    <property type="entry name" value="Para_beta_helix_rpt-2"/>
</dbReference>
<dbReference type="InterPro" id="IPR012334">
    <property type="entry name" value="Pectin_lyas_fold"/>
</dbReference>
<dbReference type="InterPro" id="IPR008964">
    <property type="entry name" value="Invasin/intimin_cell_adhesion"/>
</dbReference>
<protein>
    <submittedName>
        <fullName evidence="7">DNRLRE domain-containing protein</fullName>
    </submittedName>
</protein>
<proteinExistence type="predicted"/>
<dbReference type="Gene3D" id="3.30.1920.20">
    <property type="match status" value="1"/>
</dbReference>
<dbReference type="SMART" id="SM00710">
    <property type="entry name" value="PbH1"/>
    <property type="match status" value="10"/>
</dbReference>
<dbReference type="Gene3D" id="2.60.40.1080">
    <property type="match status" value="2"/>
</dbReference>
<dbReference type="Proteomes" id="UP000616779">
    <property type="component" value="Unassembled WGS sequence"/>
</dbReference>
<keyword evidence="8" id="KW-1185">Reference proteome</keyword>
<dbReference type="InterPro" id="IPR011050">
    <property type="entry name" value="Pectin_lyase_fold/virulence"/>
</dbReference>
<dbReference type="Pfam" id="PF02368">
    <property type="entry name" value="Big_2"/>
    <property type="match status" value="1"/>
</dbReference>
<comment type="caution">
    <text evidence="7">The sequence shown here is derived from an EMBL/GenBank/DDBJ whole genome shotgun (WGS) entry which is preliminary data.</text>
</comment>
<dbReference type="InterPro" id="IPR058094">
    <property type="entry name" value="Ig-like_OmpL47-like"/>
</dbReference>
<dbReference type="InterPro" id="IPR014756">
    <property type="entry name" value="Ig_E-set"/>
</dbReference>
<dbReference type="NCBIfam" id="NF033679">
    <property type="entry name" value="DNRLRE_dom"/>
    <property type="match status" value="2"/>
</dbReference>
<evidence type="ECO:0000313" key="7">
    <source>
        <dbReference type="EMBL" id="NOU75896.1"/>
    </source>
</evidence>
<accession>A0ABX1Y564</accession>
<dbReference type="SUPFAM" id="SSF49373">
    <property type="entry name" value="Invasin/intimin cell-adhesion fragments"/>
    <property type="match status" value="2"/>
</dbReference>
<evidence type="ECO:0000256" key="1">
    <source>
        <dbReference type="ARBA" id="ARBA00004613"/>
    </source>
</evidence>
<dbReference type="SMART" id="SM00635">
    <property type="entry name" value="BID_2"/>
    <property type="match status" value="2"/>
</dbReference>
<feature type="transmembrane region" description="Helical" evidence="4">
    <location>
        <begin position="28"/>
        <end position="46"/>
    </location>
</feature>
<feature type="domain" description="F5/8 type C" evidence="5">
    <location>
        <begin position="64"/>
        <end position="204"/>
    </location>
</feature>
<dbReference type="Gene3D" id="2.60.120.260">
    <property type="entry name" value="Galactose-binding domain-like"/>
    <property type="match status" value="1"/>
</dbReference>
<dbReference type="SUPFAM" id="SSF49265">
    <property type="entry name" value="Fibronectin type III"/>
    <property type="match status" value="1"/>
</dbReference>
<dbReference type="SUPFAM" id="SSF81296">
    <property type="entry name" value="E set domains"/>
    <property type="match status" value="2"/>
</dbReference>
<dbReference type="InterPro" id="IPR003343">
    <property type="entry name" value="Big_2"/>
</dbReference>
<dbReference type="InterPro" id="IPR006626">
    <property type="entry name" value="PbH1"/>
</dbReference>
<keyword evidence="4" id="KW-0812">Transmembrane</keyword>
<dbReference type="InterPro" id="IPR039448">
    <property type="entry name" value="Beta_helix"/>
</dbReference>
<evidence type="ECO:0000256" key="2">
    <source>
        <dbReference type="ARBA" id="ARBA00022525"/>
    </source>
</evidence>
<feature type="domain" description="Fibronectin type-III" evidence="6">
    <location>
        <begin position="1119"/>
        <end position="1206"/>
    </location>
</feature>
<keyword evidence="3" id="KW-0732">Signal</keyword>
<dbReference type="InterPro" id="IPR013783">
    <property type="entry name" value="Ig-like_fold"/>
</dbReference>
<dbReference type="Gene3D" id="2.60.40.10">
    <property type="entry name" value="Immunoglobulins"/>
    <property type="match status" value="3"/>
</dbReference>
<keyword evidence="4" id="KW-0472">Membrane</keyword>
<keyword evidence="2" id="KW-0964">Secreted</keyword>
<dbReference type="InterPro" id="IPR008979">
    <property type="entry name" value="Galactose-bd-like_sf"/>
</dbReference>
<keyword evidence="4" id="KW-1133">Transmembrane helix</keyword>
<evidence type="ECO:0000313" key="8">
    <source>
        <dbReference type="Proteomes" id="UP000616779"/>
    </source>
</evidence>
<dbReference type="PROSITE" id="PS50022">
    <property type="entry name" value="FA58C_3"/>
    <property type="match status" value="1"/>
</dbReference>
<comment type="subcellular location">
    <subcellularLocation>
        <location evidence="1">Secreted</location>
    </subcellularLocation>
</comment>
<evidence type="ECO:0000256" key="4">
    <source>
        <dbReference type="SAM" id="Phobius"/>
    </source>
</evidence>
<dbReference type="InterPro" id="IPR036116">
    <property type="entry name" value="FN3_sf"/>
</dbReference>
<evidence type="ECO:0000259" key="5">
    <source>
        <dbReference type="PROSITE" id="PS50022"/>
    </source>
</evidence>
<name>A0ABX1Y564_9BACL</name>
<gene>
    <name evidence="7" type="ORF">GC098_31865</name>
</gene>
<dbReference type="SUPFAM" id="SSF51126">
    <property type="entry name" value="Pectin lyase-like"/>
    <property type="match status" value="1"/>
</dbReference>
<dbReference type="NCBIfam" id="TIGR03804">
    <property type="entry name" value="para_beta_helix"/>
    <property type="match status" value="1"/>
</dbReference>
<dbReference type="PROSITE" id="PS50853">
    <property type="entry name" value="FN3"/>
    <property type="match status" value="1"/>
</dbReference>
<dbReference type="EMBL" id="WHOA01000235">
    <property type="protein sequence ID" value="NOU75896.1"/>
    <property type="molecule type" value="Genomic_DNA"/>
</dbReference>
<dbReference type="SUPFAM" id="SSF49785">
    <property type="entry name" value="Galactose-binding domain-like"/>
    <property type="match status" value="1"/>
</dbReference>
<organism evidence="7 8">
    <name type="scientific">Paenibacillus phytorum</name>
    <dbReference type="NCBI Taxonomy" id="2654977"/>
    <lineage>
        <taxon>Bacteria</taxon>
        <taxon>Bacillati</taxon>
        <taxon>Bacillota</taxon>
        <taxon>Bacilli</taxon>
        <taxon>Bacillales</taxon>
        <taxon>Paenibacillaceae</taxon>
        <taxon>Paenibacillus</taxon>
    </lineage>
</organism>
<dbReference type="Pfam" id="PF24517">
    <property type="entry name" value="CBM96"/>
    <property type="match status" value="2"/>
</dbReference>
<dbReference type="InterPro" id="IPR003961">
    <property type="entry name" value="FN3_dom"/>
</dbReference>
<dbReference type="Pfam" id="PF00754">
    <property type="entry name" value="F5_F8_type_C"/>
    <property type="match status" value="1"/>
</dbReference>
<dbReference type="NCBIfam" id="NF047446">
    <property type="entry name" value="barrel_OmpL47"/>
    <property type="match status" value="1"/>
</dbReference>
<dbReference type="InterPro" id="IPR000421">
    <property type="entry name" value="FA58C"/>
</dbReference>
<sequence>MVRPDDRADGSAYQKEKEGHGMKRIKRIWSAGVAGLLLFSSLAWAPTQGVSGQELRAGEISSAAREVQVASATEIVKALTVVAAIASMSDENIPDNAIDQDLTTRWSASGVGQWLQLDLGAIQTIGYIGMAFYRGDQRSLKFDIQVSADADTWTTVFSGSGSGNSLQLEAFGFTPTTGRYVRIVGLGTGSTDWNSITEVQVYKPHPDGFVLSPLELPPTGPDPAALPHTKPGLYEPDETSHSVPELPVVTGRTLNVVDYGATTSATGTDDAVAIRAAIAAAQPGDEVYFPNGHYQLTSTASDSASHLLLHSGIQLRGESEDGVLLVSDHAKNIGDYATNEGIILRIAGQQGIAIRSMTLTASWQGTYPTSTTVANPERGGPKVAVMITAANGNPSSDIILDHVTIEKFQRVGVLVRSSRDVVIQYATLRNATDTAEGGAGYGVALEGLSKESRLGRANDSLFNVVRNSRFYGPSLRHGILLSNWTHNNLIADNELYQTKLDSIDMHGEDEYMNEFVGNTVIGSGEAGFGVGNPGATHDAAGPGNYIHHNRIENSALYGIQVYLGSPDTVIAHNVITNFMKSGTTGIRLKNAPGTQVRDNVVENNTGPGFWAIHTLYDIGNPSDGGNGAGEPRDIRIEGNRIVSNTNGIFIEAGTGIVLSGNELSGNTGIDYDNRTVTVRDYLPVADVSVRQGTSTNTGTDRSLIVQGGNNLSTRQSFLKFDLGALKGSVSSAKLLVYGRASASGSDTVNSLYGVDSDDWIESGSSGMVWANKPALGGKLSTAPFTKDDYAWRVFDATDYVRAQLNAGGGHEAAAGIVSLAVVQDTSLGVYTLFNSRETSDHQPYLRIETSATRELESVTLTSDKQLLGIGQQAQLQTAGVMNSGFAAQLGSAMIRYESLTPGLAEVNTIGQVTALGEGTAVIRVTVTLNGVSRSAESFIQVIDGNVTKLLPTDDAYVRGGSYANSNYRTSNLEIKKDGSESFTRESFIKFDVSGLDGEITNARLMMYGIGSPSAVTADVYRTNAAWSEGTVTWNTKPARLDRLAGLGLAADWGWSETDLTEAIRLVKADGSNGQLSLGLTLPVASINAVIESKGKANEPYLLIITKQPEPDTEPPLATVGQPLDGAALSAQAIKIHWEPYIDNTAVKGYWIYRNELPLTTVAADVYTYTDQLLTPSMTYAYSLRAFDARGNLSGLSNIVSITTWQSGVQSISLSHVVPYVEAGKTAQLQLSGKMEDGSSADMSVATVAYSSDNTSVMTVDALGQVTAIKPGSANITVTASIGSTIKTASLTLTVFETIAPISTATVSPAQPDGQNGWYVLPVTVSLSATDNLSGVASTEYSLDGGSTWQQYTTPLTFDQDGQYNMSYRSTDLSGNVEAQQTATFHVDRTVPTAAVAYSSAAPTSDSVVAIITPSEPVTITNNGGSSSYTFNFNGSFTIEFIDAAGHHGTATATVTNIVYRSTGIPGKPVLSEDNGYDTGILDGNYKVTMNMWWGNNGKIYKLYEDNLLIETQILTDNSPSAQKTVTSVTYKKNGTYRYYAELVNAFGTTRSDVLTVNVTQAAPAKTVLSHDNWDGDGNFNINMNMWWGTNGTTYRLYENGVLINTQTFTDHTPQAQSAATMIHNKPIGTYEYRCELVNYAGTISSDKIIVQVSK</sequence>
<evidence type="ECO:0000256" key="3">
    <source>
        <dbReference type="ARBA" id="ARBA00022729"/>
    </source>
</evidence>
<dbReference type="Gene3D" id="2.160.20.10">
    <property type="entry name" value="Single-stranded right-handed beta-helix, Pectin lyase-like"/>
    <property type="match status" value="1"/>
</dbReference>